<dbReference type="SUPFAM" id="SSF47095">
    <property type="entry name" value="HMG-box"/>
    <property type="match status" value="1"/>
</dbReference>
<dbReference type="Pfam" id="PF06025">
    <property type="entry name" value="DUF913"/>
    <property type="match status" value="1"/>
</dbReference>
<feature type="compositionally biased region" description="Acidic residues" evidence="13">
    <location>
        <begin position="2392"/>
        <end position="2419"/>
    </location>
</feature>
<feature type="compositionally biased region" description="Acidic residues" evidence="13">
    <location>
        <begin position="2817"/>
        <end position="2827"/>
    </location>
</feature>
<dbReference type="Pfam" id="PF22562">
    <property type="entry name" value="UBA_7"/>
    <property type="match status" value="1"/>
</dbReference>
<evidence type="ECO:0000256" key="2">
    <source>
        <dbReference type="ARBA" id="ARBA00004123"/>
    </source>
</evidence>
<feature type="region of interest" description="Disordered" evidence="13">
    <location>
        <begin position="2069"/>
        <end position="2115"/>
    </location>
</feature>
<dbReference type="CDD" id="cd00078">
    <property type="entry name" value="HECTc"/>
    <property type="match status" value="1"/>
</dbReference>
<evidence type="ECO:0000256" key="13">
    <source>
        <dbReference type="SAM" id="MobiDB-lite"/>
    </source>
</evidence>
<keyword evidence="7 11" id="KW-0833">Ubl conjugation pathway</keyword>
<protein>
    <recommendedName>
        <fullName evidence="4">HECT-type E3 ubiquitin transferase</fullName>
        <ecNumber evidence="4">2.3.2.26</ecNumber>
    </recommendedName>
</protein>
<comment type="similarity">
    <text evidence="10">Belongs to the UPL family. TOM1/PTR1 subfamily.</text>
</comment>
<evidence type="ECO:0000256" key="9">
    <source>
        <dbReference type="ARBA" id="ARBA00023242"/>
    </source>
</evidence>
<comment type="pathway">
    <text evidence="3">Protein modification; protein ubiquitination.</text>
</comment>
<feature type="DNA-binding region" description="HMG box" evidence="12">
    <location>
        <begin position="4002"/>
        <end position="4070"/>
    </location>
</feature>
<gene>
    <name evidence="17" type="ORF">CTheo_1382</name>
</gene>
<dbReference type="Pfam" id="PF00632">
    <property type="entry name" value="HECT"/>
    <property type="match status" value="1"/>
</dbReference>
<dbReference type="Gene3D" id="1.10.30.10">
    <property type="entry name" value="High mobility group box domain"/>
    <property type="match status" value="1"/>
</dbReference>
<feature type="compositionally biased region" description="Acidic residues" evidence="13">
    <location>
        <begin position="2444"/>
        <end position="2472"/>
    </location>
</feature>
<feature type="region of interest" description="Disordered" evidence="13">
    <location>
        <begin position="1660"/>
        <end position="1712"/>
    </location>
</feature>
<dbReference type="PROSITE" id="PS50237">
    <property type="entry name" value="HECT"/>
    <property type="match status" value="1"/>
</dbReference>
<feature type="compositionally biased region" description="Polar residues" evidence="13">
    <location>
        <begin position="1682"/>
        <end position="1696"/>
    </location>
</feature>
<dbReference type="EMBL" id="SSOP01000012">
    <property type="protein sequence ID" value="KAB5595094.1"/>
    <property type="molecule type" value="Genomic_DNA"/>
</dbReference>
<dbReference type="SUPFAM" id="SSF48371">
    <property type="entry name" value="ARM repeat"/>
    <property type="match status" value="1"/>
</dbReference>
<evidence type="ECO:0000256" key="12">
    <source>
        <dbReference type="PROSITE-ProRule" id="PRU00267"/>
    </source>
</evidence>
<dbReference type="InterPro" id="IPR036412">
    <property type="entry name" value="HAD-like_sf"/>
</dbReference>
<organism evidence="17 18">
    <name type="scientific">Ceratobasidium theobromae</name>
    <dbReference type="NCBI Taxonomy" id="1582974"/>
    <lineage>
        <taxon>Eukaryota</taxon>
        <taxon>Fungi</taxon>
        <taxon>Dikarya</taxon>
        <taxon>Basidiomycota</taxon>
        <taxon>Agaricomycotina</taxon>
        <taxon>Agaricomycetes</taxon>
        <taxon>Cantharellales</taxon>
        <taxon>Ceratobasidiaceae</taxon>
        <taxon>Ceratobasidium</taxon>
    </lineage>
</organism>
<feature type="region of interest" description="Disordered" evidence="13">
    <location>
        <begin position="2578"/>
        <end position="2627"/>
    </location>
</feature>
<evidence type="ECO:0000256" key="1">
    <source>
        <dbReference type="ARBA" id="ARBA00000885"/>
    </source>
</evidence>
<accession>A0A5N5QTT6</accession>
<evidence type="ECO:0000256" key="8">
    <source>
        <dbReference type="ARBA" id="ARBA00022816"/>
    </source>
</evidence>
<feature type="compositionally biased region" description="Acidic residues" evidence="13">
    <location>
        <begin position="2359"/>
        <end position="2370"/>
    </location>
</feature>
<keyword evidence="5" id="KW-0813">Transport</keyword>
<feature type="domain" description="HECT" evidence="16">
    <location>
        <begin position="3606"/>
        <end position="3955"/>
    </location>
</feature>
<dbReference type="GO" id="GO:0061630">
    <property type="term" value="F:ubiquitin protein ligase activity"/>
    <property type="evidence" value="ECO:0007669"/>
    <property type="project" value="UniProtKB-EC"/>
</dbReference>
<feature type="region of interest" description="Disordered" evidence="13">
    <location>
        <begin position="2339"/>
        <end position="2370"/>
    </location>
</feature>
<dbReference type="OrthoDB" id="8068875at2759"/>
<dbReference type="GO" id="GO:0051028">
    <property type="term" value="P:mRNA transport"/>
    <property type="evidence" value="ECO:0007669"/>
    <property type="project" value="UniProtKB-KW"/>
</dbReference>
<dbReference type="Gene3D" id="1.25.10.10">
    <property type="entry name" value="Leucine-rich Repeat Variant"/>
    <property type="match status" value="1"/>
</dbReference>
<feature type="region of interest" description="Disordered" evidence="13">
    <location>
        <begin position="2761"/>
        <end position="2874"/>
    </location>
</feature>
<dbReference type="Pfam" id="PF00505">
    <property type="entry name" value="HMG_box"/>
    <property type="match status" value="1"/>
</dbReference>
<feature type="region of interest" description="Disordered" evidence="13">
    <location>
        <begin position="4115"/>
        <end position="4134"/>
    </location>
</feature>
<dbReference type="SUPFAM" id="SSF46934">
    <property type="entry name" value="UBA-like"/>
    <property type="match status" value="1"/>
</dbReference>
<evidence type="ECO:0000256" key="10">
    <source>
        <dbReference type="ARBA" id="ARBA00034494"/>
    </source>
</evidence>
<comment type="catalytic activity">
    <reaction evidence="1">
        <text>S-ubiquitinyl-[E2 ubiquitin-conjugating enzyme]-L-cysteine + [acceptor protein]-L-lysine = [E2 ubiquitin-conjugating enzyme]-L-cysteine + N(6)-ubiquitinyl-[acceptor protein]-L-lysine.</text>
        <dbReference type="EC" id="2.3.2.26"/>
    </reaction>
</comment>
<evidence type="ECO:0000256" key="7">
    <source>
        <dbReference type="ARBA" id="ARBA00022786"/>
    </source>
</evidence>
<evidence type="ECO:0000259" key="14">
    <source>
        <dbReference type="PROSITE" id="PS50030"/>
    </source>
</evidence>
<dbReference type="Gene3D" id="3.40.50.1000">
    <property type="entry name" value="HAD superfamily/HAD-like"/>
    <property type="match status" value="1"/>
</dbReference>
<dbReference type="InterPro" id="IPR009071">
    <property type="entry name" value="HMG_box_dom"/>
</dbReference>
<dbReference type="Proteomes" id="UP000383932">
    <property type="component" value="Unassembled WGS sequence"/>
</dbReference>
<comment type="caution">
    <text evidence="17">The sequence shown here is derived from an EMBL/GenBank/DDBJ whole genome shotgun (WGS) entry which is preliminary data.</text>
</comment>
<feature type="compositionally biased region" description="Low complexity" evidence="13">
    <location>
        <begin position="3272"/>
        <end position="3286"/>
    </location>
</feature>
<evidence type="ECO:0000256" key="5">
    <source>
        <dbReference type="ARBA" id="ARBA00022448"/>
    </source>
</evidence>
<evidence type="ECO:0000259" key="16">
    <source>
        <dbReference type="PROSITE" id="PS50237"/>
    </source>
</evidence>
<evidence type="ECO:0000256" key="6">
    <source>
        <dbReference type="ARBA" id="ARBA00022679"/>
    </source>
</evidence>
<dbReference type="InterPro" id="IPR009060">
    <property type="entry name" value="UBA-like_sf"/>
</dbReference>
<feature type="region of interest" description="Disordered" evidence="13">
    <location>
        <begin position="468"/>
        <end position="488"/>
    </location>
</feature>
<dbReference type="PROSITE" id="PS50118">
    <property type="entry name" value="HMG_BOX_2"/>
    <property type="match status" value="1"/>
</dbReference>
<feature type="region of interest" description="Disordered" evidence="13">
    <location>
        <begin position="3035"/>
        <end position="3056"/>
    </location>
</feature>
<feature type="compositionally biased region" description="Polar residues" evidence="13">
    <location>
        <begin position="2080"/>
        <end position="2089"/>
    </location>
</feature>
<dbReference type="InterPro" id="IPR023214">
    <property type="entry name" value="HAD_sf"/>
</dbReference>
<feature type="compositionally biased region" description="Low complexity" evidence="13">
    <location>
        <begin position="537"/>
        <end position="551"/>
    </location>
</feature>
<dbReference type="PROSITE" id="PS50030">
    <property type="entry name" value="UBA"/>
    <property type="match status" value="1"/>
</dbReference>
<feature type="compositionally biased region" description="Low complexity" evidence="13">
    <location>
        <begin position="2096"/>
        <end position="2107"/>
    </location>
</feature>
<dbReference type="UniPathway" id="UPA00143"/>
<dbReference type="EC" id="2.3.2.26" evidence="4"/>
<dbReference type="InterPro" id="IPR010314">
    <property type="entry name" value="E3_Ub_ligase_DUF913"/>
</dbReference>
<dbReference type="GO" id="GO:0005634">
    <property type="term" value="C:nucleus"/>
    <property type="evidence" value="ECO:0007669"/>
    <property type="project" value="UniProtKB-SubCell"/>
</dbReference>
<dbReference type="GO" id="GO:0005737">
    <property type="term" value="C:cytoplasm"/>
    <property type="evidence" value="ECO:0007669"/>
    <property type="project" value="TreeGrafter"/>
</dbReference>
<reference evidence="17 18" key="1">
    <citation type="journal article" date="2019" name="Fungal Biol. Biotechnol.">
        <title>Draft genome sequence of fastidious pathogen Ceratobasidium theobromae, which causes vascular-streak dieback in Theobroma cacao.</title>
        <authorList>
            <person name="Ali S.S."/>
            <person name="Asman A."/>
            <person name="Shao J."/>
            <person name="Firmansyah A.P."/>
            <person name="Susilo A.W."/>
            <person name="Rosmana A."/>
            <person name="McMahon P."/>
            <person name="Junaid M."/>
            <person name="Guest D."/>
            <person name="Kheng T.Y."/>
            <person name="Meinhardt L.W."/>
            <person name="Bailey B.A."/>
        </authorList>
    </citation>
    <scope>NUCLEOTIDE SEQUENCE [LARGE SCALE GENOMIC DNA]</scope>
    <source>
        <strain evidence="17 18">CT2</strain>
    </source>
</reference>
<dbReference type="SMART" id="SM00398">
    <property type="entry name" value="HMG"/>
    <property type="match status" value="1"/>
</dbReference>
<feature type="compositionally biased region" description="Basic and acidic residues" evidence="13">
    <location>
        <begin position="2761"/>
        <end position="2791"/>
    </location>
</feature>
<dbReference type="GO" id="GO:0006511">
    <property type="term" value="P:ubiquitin-dependent protein catabolic process"/>
    <property type="evidence" value="ECO:0007669"/>
    <property type="project" value="TreeGrafter"/>
</dbReference>
<dbReference type="PANTHER" id="PTHR11254">
    <property type="entry name" value="HECT DOMAIN UBIQUITIN-PROTEIN LIGASE"/>
    <property type="match status" value="1"/>
</dbReference>
<dbReference type="PANTHER" id="PTHR11254:SF67">
    <property type="entry name" value="E3 UBIQUITIN-PROTEIN LIGASE HUWE1"/>
    <property type="match status" value="1"/>
</dbReference>
<feature type="compositionally biased region" description="Low complexity" evidence="13">
    <location>
        <begin position="1661"/>
        <end position="1681"/>
    </location>
</feature>
<evidence type="ECO:0000256" key="4">
    <source>
        <dbReference type="ARBA" id="ARBA00012485"/>
    </source>
</evidence>
<feature type="region of interest" description="Disordered" evidence="13">
    <location>
        <begin position="536"/>
        <end position="585"/>
    </location>
</feature>
<dbReference type="InterPro" id="IPR035983">
    <property type="entry name" value="Hect_E3_ubiquitin_ligase"/>
</dbReference>
<dbReference type="InterPro" id="IPR015940">
    <property type="entry name" value="UBA"/>
</dbReference>
<dbReference type="Gene3D" id="3.30.2160.10">
    <property type="entry name" value="Hect, E3 ligase catalytic domain"/>
    <property type="match status" value="1"/>
</dbReference>
<proteinExistence type="inferred from homology"/>
<feature type="region of interest" description="Disordered" evidence="13">
    <location>
        <begin position="66"/>
        <end position="94"/>
    </location>
</feature>
<comment type="subcellular location">
    <subcellularLocation>
        <location evidence="2">Nucleus</location>
    </subcellularLocation>
</comment>
<dbReference type="GO" id="GO:0003677">
    <property type="term" value="F:DNA binding"/>
    <property type="evidence" value="ECO:0007669"/>
    <property type="project" value="UniProtKB-UniRule"/>
</dbReference>
<dbReference type="InterPro" id="IPR050409">
    <property type="entry name" value="E3_ubiq-protein_ligase"/>
</dbReference>
<name>A0A5N5QTT6_9AGAM</name>
<feature type="compositionally biased region" description="Polar residues" evidence="13">
    <location>
        <begin position="552"/>
        <end position="564"/>
    </location>
</feature>
<evidence type="ECO:0000256" key="11">
    <source>
        <dbReference type="PROSITE-ProRule" id="PRU00104"/>
    </source>
</evidence>
<dbReference type="InterPro" id="IPR010309">
    <property type="entry name" value="E3_Ub_ligase_DUF908"/>
</dbReference>
<keyword evidence="6" id="KW-0808">Transferase</keyword>
<evidence type="ECO:0000256" key="3">
    <source>
        <dbReference type="ARBA" id="ARBA00004906"/>
    </source>
</evidence>
<dbReference type="SUPFAM" id="SSF56204">
    <property type="entry name" value="Hect, E3 ligase catalytic domain"/>
    <property type="match status" value="1"/>
</dbReference>
<dbReference type="InterPro" id="IPR011989">
    <property type="entry name" value="ARM-like"/>
</dbReference>
<dbReference type="InterPro" id="IPR016024">
    <property type="entry name" value="ARM-type_fold"/>
</dbReference>
<dbReference type="FunFam" id="3.90.1750.10:FF:000003">
    <property type="entry name" value="E3 ubiquitin-protein ligase UPL1"/>
    <property type="match status" value="1"/>
</dbReference>
<feature type="domain" description="HMG box" evidence="15">
    <location>
        <begin position="4002"/>
        <end position="4070"/>
    </location>
</feature>
<feature type="compositionally biased region" description="Low complexity" evidence="13">
    <location>
        <begin position="2855"/>
        <end position="2873"/>
    </location>
</feature>
<dbReference type="FunFam" id="3.30.2410.10:FF:000004">
    <property type="entry name" value="E3 ubiquitin-protein ligase HUWE1, variant"/>
    <property type="match status" value="1"/>
</dbReference>
<evidence type="ECO:0000313" key="17">
    <source>
        <dbReference type="EMBL" id="KAB5595094.1"/>
    </source>
</evidence>
<dbReference type="Pfam" id="PF00702">
    <property type="entry name" value="Hydrolase"/>
    <property type="match status" value="1"/>
</dbReference>
<dbReference type="Pfam" id="PF06012">
    <property type="entry name" value="DUF908"/>
    <property type="match status" value="1"/>
</dbReference>
<dbReference type="SMART" id="SM00119">
    <property type="entry name" value="HECTc"/>
    <property type="match status" value="1"/>
</dbReference>
<evidence type="ECO:0000313" key="18">
    <source>
        <dbReference type="Proteomes" id="UP000383932"/>
    </source>
</evidence>
<feature type="region of interest" description="Disordered" evidence="13">
    <location>
        <begin position="2392"/>
        <end position="2488"/>
    </location>
</feature>
<dbReference type="SMART" id="SM00165">
    <property type="entry name" value="UBA"/>
    <property type="match status" value="1"/>
</dbReference>
<dbReference type="FunFam" id="3.30.2160.10:FF:000001">
    <property type="entry name" value="E3 ubiquitin-protein ligase NEDD4-like"/>
    <property type="match status" value="1"/>
</dbReference>
<feature type="compositionally biased region" description="Basic and acidic residues" evidence="13">
    <location>
        <begin position="1697"/>
        <end position="1712"/>
    </location>
</feature>
<sequence>MGPVKIVFFDALYTLLQPRRPIFEQAPLTELQKERPAYRSGKTADQHPAVTAWWREVVRRTAVGAGADPRSASHFHTTPCSHPPSRAGRPFRRRRKRAPPCVLLPRAFDHRPRLSPSDLIQQGYKLADRALETLSTLHELGVRTGLVSNSDSRILDALQDLEAIHLLHPAVVSDLEGIEKPDPRMWGIACRRAGVAASEAAHVGDEYEAYIILSLFGSRLTDFRDVLGAHRAGLRPIWFCPPGQDTHVDVDLNRVVPSDVPIVEKFPDVVQIHPEVAALISTLIAKPQTELAEFIASIPIWTWPRSDLNSWTKVLNRFDGILSDLIDKYNLHKLQLGKFDVADKKILIELLRFERMLLENSTNRKLFASYDRLNALLATSDLDVLVAVLQLLLRPSQQYSSQPPTPHSLNISAPRLQALAMRWPGLREASIELHELLDKPVQSVPSVAKPKAPETGIRFGFGTSTSSGASGFATPTQVATGASTPRAGVPSASSLVYGGGGAAVPGTGDVTFQFYRKSVGGQKDLRLHQQVEEVKSEVVAPSSSSSSSAVEQTPSRGSRSASNPFSPPRDAQSQSQSQSGRQTGMTVVRLTDLHNSPKEDMEIVAEAVQKYDIPEEEVFELMCRVRIARALRAGQESVREKLASVRLLAIAIFAHTQSESAAQQQLFLYEPDLTQHLAELIHHDRNVPVSVQIAAVNALDGIARYRHRSTEVLAAVNANVSHGILMGSLRKAVEEINKPGSDMPNEFPEALLGFITYLASQSAGGTQVVGAGLVPQLILLVENRQPERMTVVSKAMPLIDNLLYGFPTAFQLFVNAHGVEAMVERILHEVTIGIENFASGVDASHPGAGTSSLLPFVNSSLLKHIIRSMHRMMQSSGTAEGLRTLIDSSLVKSIKLIMEHKVLFGPPIYSIAINIMAMFVHNEPTSLAILQEARIPDVFYSAIESGIEPAIEVITSVPNAIGALCLNQTGLNQFNEHKSVMPAFFSMFTSEPHIKVLLEKDNANAIGGAVDELVRHHPPLKDVVFESIIGTLQKIEDLGHGFSIPKEQENIYRMISTAVPQSTSQEPGTSSSSTWLSVGQESVVASGAVTPAAVAEPEDSEPPKVERGDNIIASHIDILCRFLDGMFQHAQHCQEFVENTDGLDRLGRLYALPCLPLGFGSSLAADSMVQLLRSMTEVSATKTLESLIKHVQESLEETKAFWQEPAEKSRLAELMDRAVNGDIDQANSEYRKLFTLHLRVNLVADIYTTVGYSHTRGGPPLIQTLTGPECGDILPRLGALHRAFVWEHAALKSALAAQGVKSQGSISAATESDELLFLNRPQDGTPYHEVSASDASAASGSGVRSVKTVNEQNSNLMRHLAEMLPSALAPFFHAVVKVLAPSRRIPDPDHRKQGFTAALVVANILKEHLTWRSSSDLHVTYAYTTVMLNLLQILIFDERQSTAMQTILLIAFFRAEGQERVVELVNNCLSAADRIYAIPEQEQTTEQKNELIYVLGCIKIALSLLQSLVSSSPLFESSQTSQLVAHDKTPSDEEYFEPHHFLVRCRATFIPVASRLWNSPWLPKTIPDLIKGVVNTVLEIMKADREEVPPTDTTSNAFTEFLRTRAFMQPPPPRPVDEGRVQTIMDMGFSRAAATHALIVGGNNMTRATDYLLIHGDTIEAEGSPSEPAAPAAPAPEASSSMQTDEQPTSESPDQPTQDKSDKGKEKATENEVVVRDWAKELQEARQTLRPDIGPRLLALADKDPHLVFDLKSAFIGPSNSYQSSCLDALFDGLKSLTPTDPMFATRCRLLAVVLNAAGAEDYVPPADKVHGLIDHLLSLSVKPSNGPAEWLAGYLLVVEILLVISDDIISIQLPKDEEPIPTVTFRPESTLSTLRKTAFKMCLDLLPLSALTNDDLLALFRLLILLTRDYHLAGEFLSNGGLQNLLAIFSDSSREIHNGQIHSLIILRHIIESPQVLKQIMTNEVKKAFPNNRNRPTEVSTFVGTCRAAALRDPEEFIATAKGLCELTTPSRPGSTQHFVALTAAAASGTTETPSEGHSGSKGVNDFDERLIQYLVNELHRAGRAALESLSEDTTSTTAKPSQTQTTMAVDEARAATPTPNTDAPAQSTEPTTSAPHSDYLYACFLLQGLAELLLSYPSCKLAFIAAGKKKMSTPSREGSKSKSTILSFLLSDLLSFGKIYGHPTEKAKRRIVMSKCAMEVVFALCSSPLSQQAPADLKDLPSDIVNIRKTVLEVLAKSIKDASNITPIDVRYARLVAHAELCSLLLTPQPSLSSKPIQDDVTIHLAKIMLEKNFVGILTGVLGELDLNYPNVKSLVSATLRPLEYLSKVAIKMGRSEKSKTSLAADEESESSSSMSVDDDDEEESEAEAANDLYRNSALGMFSGEIDEQQYAQDEEMDDSEEEGEEVEMEFGDEDTGTDLSDQTSEDEEDDIHAEGELAIADAEEWEDEDEEMTDADEDDDSDEESEDDAGLTWAGDAPPNVAAVEQGPDGELEREMDDMAAVDLQAALEEDGDDAEPTSDDEDNALEQVEAIPLGDEDLALDWEGQQPIHMHNGRGYFISTDDGHRSRLLDDGDALFGRSRGMPPTSMGVNSHPLLENPEASRANNQSTSRSSRRSARGGPPAVRGAFNEMLQVIDNMIGGEGAQLMQQLLAQHPVPPGSTLDITTNPAGGATIMASLHAQPSHRHGSSRHDRHAPETREVADFLPMPTAHRWQDESSISHHRFINERLRKISDHLTLALLPAFREKVRLEKEAEKERAEKAEKEREEAERLTKEEAEKAKEEAERAKQATPEPAQSEPVAAASAATEVPAPQEEADIVMDESTPEPKPTDVTEPAAPETSNAAQMEVDAQPSGSGSGAEAPAAATEETPAAPPARVIVHIHGNEVDITDTGIDPTFLEALPDDMREEVLNQHVREQRTAAAIQPRLEETQISADFLDALPPDIRAEILLQESAEQARLERARARAAEQTTSGGPSDIDPASFLASLDPQLRQAVLLEQEDGFLQTLPSAMIAEATALRDGFSARNYMAPRRITSASRHEPSAPRKTAPPRDSIQLLDKNGISALVRLLFFPQFPPRKNNLHKILVNLCENSKTREDLFVLLLGILQDGTADVATVDQSFSQMSVAMKASTSPTKSIKSAAASQELNPLFAHLNGENIPNLVAQRCLDTLGLIVQANERSSLYFLTEHELPAGMKRTSSRKGKGKEKHAPQTHFPVVQLLGLLDRPNILNSPAMLDSIASLLASITKPLGSLKSAPQASETPPAPATDPTPTDAPAATAPTTASGEGGKTSDQPGSSKEPAEETPEAILRTHPPQVPHHNFRLIVNILTAGEVSGKTFTNTLSQIQHVSALPGARDVIAAELKSKAQEFGTMLYNDLDDLAKALEEAEASKDVRGPAIAKFSSASSDQAKLLRILKMIDLMYAPKEGEEGEPGTADDEKVTAIYEDFRFQGLWRRLGDCLGVVEQKPDLEHIATVLLPLIEALMVVCKHVKSQSSARLQQQRVLMSPLSPSTPRVTMGDLFVEFTDTHRKVLNLMVRNNPSLMGGSFSLLVQNPRVLDFDNKRNWFNQQLRKRSRDAPHGTLQLNLRRPHVFEDSYQNLQRKTGDQIKYGKLSVRFYNEEGVDAGGVTREWFQILARQMFNPDYALFQPCAADKQTFQPNRASMVNPEHLLFFKFVGRVIGKAIYDGRLMDAHFARSLYRQILGKPVDYRDVEWVDPDYYKSLCWILENDPTVLEMTFTVEADEFGVHKVVALKENGEKTMVTEENKKEFVQLSAQYRLYTSIKDQIEALLAGFYDIIPKELISIVSGHLGMSMANWLQFNEQELELLISGTPDIDIDEWRAATDYNGYSPSDPAIVWWWRALKSFDREERAKVLSFATGTSRVPLEGFGDLQGVQGRQRFSIHRAYGEADRLPQAHTCFNQIDLPQYSSYEKLRTQVLLAINEGGEGFGTVPAHSLSHPPTAMADLAAHHIPRASSASDDDSDNDALITQALNPDGTPRRPMNAFMIFARRRRPEITANNPPLRTGEISKVLSSEWAAMSAESKQFYLDRARKLKDNFNARWPDYVYRRRPNNSRKRKRPDGRWSIAGWPVLTRLAPSPVAPPLVRRCVSPGREPVVPSSKPKYDDMHPLLPTLPPTSTPLTMMYLSEAEHGRPLLTGYGISLPSMLPAPYARQAATPSLASSILTSASTSPRSVASSLHTSYHLPLTNSPPPKMRVWKDPLSPDSGAFSSPFVPTIPYLAGKTSPASFDDFRPDSDARHGDWTPPHAVRNSLALPAFSAQSFAYSPDDGASSGGSDFASYSAADSHLDYPANSGLVPVLPHFQRS</sequence>
<dbReference type="Gene3D" id="3.30.2410.10">
    <property type="entry name" value="Hect, E3 ligase catalytic domain"/>
    <property type="match status" value="1"/>
</dbReference>
<keyword evidence="18" id="KW-1185">Reference proteome</keyword>
<evidence type="ECO:0000259" key="15">
    <source>
        <dbReference type="PROSITE" id="PS50118"/>
    </source>
</evidence>
<dbReference type="InterPro" id="IPR025527">
    <property type="entry name" value="HUWE1/Rev1_UBM"/>
</dbReference>
<keyword evidence="8" id="KW-0509">mRNA transport</keyword>
<feature type="domain" description="UBA" evidence="14">
    <location>
        <begin position="1615"/>
        <end position="1655"/>
    </location>
</feature>
<dbReference type="SUPFAM" id="SSF56784">
    <property type="entry name" value="HAD-like"/>
    <property type="match status" value="1"/>
</dbReference>
<dbReference type="Gene3D" id="3.90.1750.10">
    <property type="entry name" value="Hect, E3 ligase catalytic domains"/>
    <property type="match status" value="1"/>
</dbReference>
<keyword evidence="9 12" id="KW-0539">Nucleus</keyword>
<feature type="active site" description="Glycyl thioester intermediate" evidence="11">
    <location>
        <position position="3922"/>
    </location>
</feature>
<dbReference type="InterPro" id="IPR036910">
    <property type="entry name" value="HMG_box_dom_sf"/>
</dbReference>
<dbReference type="GO" id="GO:0000209">
    <property type="term" value="P:protein polyubiquitination"/>
    <property type="evidence" value="ECO:0007669"/>
    <property type="project" value="TreeGrafter"/>
</dbReference>
<dbReference type="InterPro" id="IPR000569">
    <property type="entry name" value="HECT_dom"/>
</dbReference>
<feature type="compositionally biased region" description="Low complexity" evidence="13">
    <location>
        <begin position="2795"/>
        <end position="2816"/>
    </location>
</feature>
<dbReference type="Pfam" id="PF14377">
    <property type="entry name" value="UBM"/>
    <property type="match status" value="3"/>
</dbReference>
<feature type="compositionally biased region" description="Low complexity" evidence="13">
    <location>
        <begin position="2604"/>
        <end position="2614"/>
    </location>
</feature>
<feature type="region of interest" description="Disordered" evidence="13">
    <location>
        <begin position="3977"/>
        <end position="3999"/>
    </location>
</feature>
<feature type="compositionally biased region" description="Low complexity" evidence="13">
    <location>
        <begin position="2069"/>
        <end position="2079"/>
    </location>
</feature>
<feature type="region of interest" description="Disordered" evidence="13">
    <location>
        <begin position="3255"/>
        <end position="3308"/>
    </location>
</feature>
<dbReference type="Gene3D" id="1.10.8.10">
    <property type="entry name" value="DNA helicase RuvA subunit, C-terminal domain"/>
    <property type="match status" value="1"/>
</dbReference>
<keyword evidence="12" id="KW-0238">DNA-binding</keyword>